<evidence type="ECO:0000313" key="8">
    <source>
        <dbReference type="Proteomes" id="UP000578531"/>
    </source>
</evidence>
<feature type="compositionally biased region" description="Gly residues" evidence="5">
    <location>
        <begin position="81"/>
        <end position="95"/>
    </location>
</feature>
<comment type="similarity">
    <text evidence="1 4">Belongs to the glycosyl hydrolase 26 family.</text>
</comment>
<evidence type="ECO:0000256" key="1">
    <source>
        <dbReference type="ARBA" id="ARBA00007754"/>
    </source>
</evidence>
<dbReference type="InterPro" id="IPR000805">
    <property type="entry name" value="Glyco_hydro_26"/>
</dbReference>
<dbReference type="PROSITE" id="PS51764">
    <property type="entry name" value="GH26"/>
    <property type="match status" value="1"/>
</dbReference>
<evidence type="ECO:0000256" key="2">
    <source>
        <dbReference type="ARBA" id="ARBA00022801"/>
    </source>
</evidence>
<sequence length="518" mass="53773">MVGALSYEYMKGSNLSSVSARSIQYRLHLRLPAASESSVQFIDSYILFYRIISQAFPKMKAYILCLLALAAVSSARPKPSEGGGPGPGPGPGQGQRQGYHPSKWQNQEYYQKAKHTPSVNGGNHGGGGHAGSPATTAFPTLGSVIGGYGGAGTAGYAGAGTGGYQPPAPTSSAVRKTSYQDSSEYSEESEKTSGESNSGNSGSQSLGSGPSGVAGSGPVSTGISTTGNLTTGGTISNGKITLPANCQSVNGIGFGWLPDYNGASLAVDESAVGNNNPCFAGYYGQTGLSVWNNGAQITDNIADATKGGKPYPIFVASVMPQGTPFDQFTEGSAVVTSIANAMTKLTAAGLTVFLRFAHEMNYYDSADAGYVYTGSAEDFSNAWGVVSAAVKDVPGVYMYWSPNYDSSATDLVSSGWYPNQGTVDIVGMDIYPSGGSQFAAIYQNFCQNWPKIPFIIGETGSAKGGSASDKHAWLQQLTGKAALQACPNYLGFSWFEYLKGGVDFRIATGGNNAWQGVL</sequence>
<feature type="compositionally biased region" description="Low complexity" evidence="5">
    <location>
        <begin position="194"/>
        <end position="208"/>
    </location>
</feature>
<dbReference type="Pfam" id="PF02156">
    <property type="entry name" value="Glyco_hydro_26"/>
    <property type="match status" value="1"/>
</dbReference>
<proteinExistence type="inferred from homology"/>
<evidence type="ECO:0000256" key="5">
    <source>
        <dbReference type="SAM" id="MobiDB-lite"/>
    </source>
</evidence>
<dbReference type="RefSeq" id="XP_037168536.1">
    <property type="nucleotide sequence ID" value="XM_037304443.1"/>
</dbReference>
<evidence type="ECO:0000313" key="7">
    <source>
        <dbReference type="EMBL" id="KAF6239249.1"/>
    </source>
</evidence>
<dbReference type="GO" id="GO:0016985">
    <property type="term" value="F:mannan endo-1,4-beta-mannosidase activity"/>
    <property type="evidence" value="ECO:0007669"/>
    <property type="project" value="InterPro"/>
</dbReference>
<feature type="region of interest" description="Disordered" evidence="5">
    <location>
        <begin position="76"/>
        <end position="100"/>
    </location>
</feature>
<evidence type="ECO:0000259" key="6">
    <source>
        <dbReference type="PROSITE" id="PS51764"/>
    </source>
</evidence>
<feature type="region of interest" description="Disordered" evidence="5">
    <location>
        <begin position="167"/>
        <end position="229"/>
    </location>
</feature>
<accession>A0A8H6G2H1</accession>
<protein>
    <recommendedName>
        <fullName evidence="6">GH26 domain-containing protein</fullName>
    </recommendedName>
</protein>
<keyword evidence="3 4" id="KW-0326">Glycosidase</keyword>
<dbReference type="PANTHER" id="PTHR40079">
    <property type="entry name" value="MANNAN ENDO-1,4-BETA-MANNOSIDASE E-RELATED"/>
    <property type="match status" value="1"/>
</dbReference>
<name>A0A8H6G2H1_9LECA</name>
<reference evidence="7 8" key="1">
    <citation type="journal article" date="2020" name="Genomics">
        <title>Complete, high-quality genomes from long-read metagenomic sequencing of two wolf lichen thalli reveals enigmatic genome architecture.</title>
        <authorList>
            <person name="McKenzie S.K."/>
            <person name="Walston R.F."/>
            <person name="Allen J.L."/>
        </authorList>
    </citation>
    <scope>NUCLEOTIDE SEQUENCE [LARGE SCALE GENOMIC DNA]</scope>
    <source>
        <strain evidence="7">WasteWater2</strain>
    </source>
</reference>
<feature type="compositionally biased region" description="Polar residues" evidence="5">
    <location>
        <begin position="171"/>
        <end position="181"/>
    </location>
</feature>
<keyword evidence="2 4" id="KW-0378">Hydrolase</keyword>
<dbReference type="Proteomes" id="UP000578531">
    <property type="component" value="Unassembled WGS sequence"/>
</dbReference>
<feature type="region of interest" description="Disordered" evidence="5">
    <location>
        <begin position="115"/>
        <end position="134"/>
    </location>
</feature>
<dbReference type="InterPro" id="IPR017853">
    <property type="entry name" value="GH"/>
</dbReference>
<feature type="active site" description="Proton donor" evidence="4">
    <location>
        <position position="359"/>
    </location>
</feature>
<comment type="caution">
    <text evidence="7">The sequence shown here is derived from an EMBL/GenBank/DDBJ whole genome shotgun (WGS) entry which is preliminary data.</text>
</comment>
<keyword evidence="8" id="KW-1185">Reference proteome</keyword>
<organism evidence="7 8">
    <name type="scientific">Letharia columbiana</name>
    <dbReference type="NCBI Taxonomy" id="112416"/>
    <lineage>
        <taxon>Eukaryota</taxon>
        <taxon>Fungi</taxon>
        <taxon>Dikarya</taxon>
        <taxon>Ascomycota</taxon>
        <taxon>Pezizomycotina</taxon>
        <taxon>Lecanoromycetes</taxon>
        <taxon>OSLEUM clade</taxon>
        <taxon>Lecanoromycetidae</taxon>
        <taxon>Lecanorales</taxon>
        <taxon>Lecanorineae</taxon>
        <taxon>Parmeliaceae</taxon>
        <taxon>Letharia</taxon>
    </lineage>
</organism>
<gene>
    <name evidence="7" type="ORF">HO173_002510</name>
</gene>
<dbReference type="AlphaFoldDB" id="A0A8H6G2H1"/>
<evidence type="ECO:0000256" key="4">
    <source>
        <dbReference type="PROSITE-ProRule" id="PRU01100"/>
    </source>
</evidence>
<dbReference type="Gene3D" id="3.20.20.80">
    <property type="entry name" value="Glycosidases"/>
    <property type="match status" value="1"/>
</dbReference>
<dbReference type="OrthoDB" id="428177at2759"/>
<dbReference type="GO" id="GO:0006080">
    <property type="term" value="P:substituted mannan metabolic process"/>
    <property type="evidence" value="ECO:0007669"/>
    <property type="project" value="InterPro"/>
</dbReference>
<dbReference type="EMBL" id="JACCJC010000006">
    <property type="protein sequence ID" value="KAF6239249.1"/>
    <property type="molecule type" value="Genomic_DNA"/>
</dbReference>
<dbReference type="PANTHER" id="PTHR40079:SF6">
    <property type="entry name" value="GH26 DOMAIN-CONTAINING PROTEIN"/>
    <property type="match status" value="1"/>
</dbReference>
<feature type="domain" description="GH26" evidence="6">
    <location>
        <begin position="224"/>
        <end position="518"/>
    </location>
</feature>
<dbReference type="SUPFAM" id="SSF51445">
    <property type="entry name" value="(Trans)glycosidases"/>
    <property type="match status" value="1"/>
</dbReference>
<evidence type="ECO:0000256" key="3">
    <source>
        <dbReference type="ARBA" id="ARBA00023295"/>
    </source>
</evidence>
<dbReference type="GeneID" id="59284183"/>
<feature type="active site" description="Nucleophile" evidence="4">
    <location>
        <position position="458"/>
    </location>
</feature>
<dbReference type="InterPro" id="IPR022790">
    <property type="entry name" value="GH26_dom"/>
</dbReference>